<dbReference type="InterPro" id="IPR044087">
    <property type="entry name" value="NahD-like"/>
</dbReference>
<dbReference type="EC" id="5.99.1.4" evidence="1"/>
<dbReference type="InterPro" id="IPR014440">
    <property type="entry name" value="HCCAis_GSTk"/>
</dbReference>
<dbReference type="GO" id="GO:0004364">
    <property type="term" value="F:glutathione transferase activity"/>
    <property type="evidence" value="ECO:0007669"/>
    <property type="project" value="TreeGrafter"/>
</dbReference>
<dbReference type="PIRSF" id="PIRSF006386">
    <property type="entry name" value="HCCAis_GSTk"/>
    <property type="match status" value="1"/>
</dbReference>
<evidence type="ECO:0000313" key="5">
    <source>
        <dbReference type="Proteomes" id="UP000619295"/>
    </source>
</evidence>
<dbReference type="GO" id="GO:0018845">
    <property type="term" value="F:2-hydroxychromene-2-carboxylate isomerase activity"/>
    <property type="evidence" value="ECO:0007669"/>
    <property type="project" value="UniProtKB-UniRule"/>
</dbReference>
<evidence type="ECO:0000259" key="3">
    <source>
        <dbReference type="Pfam" id="PF01323"/>
    </source>
</evidence>
<dbReference type="PANTHER" id="PTHR42943">
    <property type="entry name" value="GLUTATHIONE S-TRANSFERASE KAPPA"/>
    <property type="match status" value="1"/>
</dbReference>
<dbReference type="SUPFAM" id="SSF52833">
    <property type="entry name" value="Thioredoxin-like"/>
    <property type="match status" value="1"/>
</dbReference>
<evidence type="ECO:0000256" key="2">
    <source>
        <dbReference type="PIRSR" id="PIRSR006386-1"/>
    </source>
</evidence>
<dbReference type="CDD" id="cd03022">
    <property type="entry name" value="DsbA_HCCA_Iso"/>
    <property type="match status" value="1"/>
</dbReference>
<dbReference type="AlphaFoldDB" id="A0A927E926"/>
<reference evidence="4" key="1">
    <citation type="submission" date="2020-09" db="EMBL/GenBank/DDBJ databases">
        <title>Bosea spartocytisi sp. nov. a root nodule endophyte of Spartocytisus supranubius in the high mountain ecosystem fo the Teide National Park (Canary Islands, Spain).</title>
        <authorList>
            <person name="Pulido-Suarez L."/>
            <person name="Peix A."/>
            <person name="Igual J.M."/>
            <person name="Socas-Perez N."/>
            <person name="Velazquez E."/>
            <person name="Flores-Felix J.D."/>
            <person name="Leon-Barrios M."/>
        </authorList>
    </citation>
    <scope>NUCLEOTIDE SEQUENCE</scope>
    <source>
        <strain evidence="4">SSUT16</strain>
    </source>
</reference>
<gene>
    <name evidence="4" type="ORF">IED13_07820</name>
</gene>
<dbReference type="InterPro" id="IPR001853">
    <property type="entry name" value="DSBA-like_thioredoxin_dom"/>
</dbReference>
<sequence length="209" mass="23285">MPRSIQYYFSLHSPWTYLGNELFHEIARRHGASIVYRPMPLRSVFDETGGLPLPKRHPVRQRYRLVDLQRWRERRGLPLVLEPKHFPFDPSLADRVAVAILAAGADPAGFIADVMAGVWAREEDMREPEAIRACAVRAGFDGEALLGQAASEPVRQRYEATLSEAVAAGVFGAPSYVLDGEVFWGQDRLELLDSALSSGRAPYRPDGAV</sequence>
<evidence type="ECO:0000256" key="1">
    <source>
        <dbReference type="PIRNR" id="PIRNR006386"/>
    </source>
</evidence>
<dbReference type="Proteomes" id="UP000619295">
    <property type="component" value="Unassembled WGS sequence"/>
</dbReference>
<dbReference type="Gene3D" id="3.40.30.10">
    <property type="entry name" value="Glutaredoxin"/>
    <property type="match status" value="1"/>
</dbReference>
<feature type="domain" description="DSBA-like thioredoxin" evidence="3">
    <location>
        <begin position="5"/>
        <end position="196"/>
    </location>
</feature>
<organism evidence="4 5">
    <name type="scientific">Bosea spartocytisi</name>
    <dbReference type="NCBI Taxonomy" id="2773451"/>
    <lineage>
        <taxon>Bacteria</taxon>
        <taxon>Pseudomonadati</taxon>
        <taxon>Pseudomonadota</taxon>
        <taxon>Alphaproteobacteria</taxon>
        <taxon>Hyphomicrobiales</taxon>
        <taxon>Boseaceae</taxon>
        <taxon>Bosea</taxon>
    </lineage>
</organism>
<comment type="catalytic activity">
    <reaction evidence="1">
        <text>2-hydroxychromene-2-carboxylate = (3E)-4-(2-hydroxyphenyl)-2-oxobut-3-enoate</text>
        <dbReference type="Rhea" id="RHEA:27401"/>
        <dbReference type="ChEBI" id="CHEBI:59350"/>
        <dbReference type="ChEBI" id="CHEBI:59353"/>
        <dbReference type="EC" id="5.99.1.4"/>
    </reaction>
</comment>
<dbReference type="PANTHER" id="PTHR42943:SF2">
    <property type="entry name" value="GLUTATHIONE S-TRANSFERASE KAPPA 1"/>
    <property type="match status" value="1"/>
</dbReference>
<proteinExistence type="inferred from homology"/>
<dbReference type="EMBL" id="JACXWY010000004">
    <property type="protein sequence ID" value="MBD3845600.1"/>
    <property type="molecule type" value="Genomic_DNA"/>
</dbReference>
<dbReference type="RefSeq" id="WP_038359183.1">
    <property type="nucleotide sequence ID" value="NZ_JACXWY010000004.1"/>
</dbReference>
<accession>A0A927E926</accession>
<dbReference type="InterPro" id="IPR036249">
    <property type="entry name" value="Thioredoxin-like_sf"/>
</dbReference>
<keyword evidence="1 4" id="KW-0413">Isomerase</keyword>
<dbReference type="GO" id="GO:1901170">
    <property type="term" value="P:naphthalene catabolic process"/>
    <property type="evidence" value="ECO:0007669"/>
    <property type="project" value="InterPro"/>
</dbReference>
<feature type="active site" description="Nucleophile" evidence="2">
    <location>
        <position position="13"/>
    </location>
</feature>
<dbReference type="GO" id="GO:0004602">
    <property type="term" value="F:glutathione peroxidase activity"/>
    <property type="evidence" value="ECO:0007669"/>
    <property type="project" value="TreeGrafter"/>
</dbReference>
<name>A0A927E926_9HYPH</name>
<comment type="similarity">
    <text evidence="1">Belongs to the GST superfamily. NadH family.</text>
</comment>
<protein>
    <recommendedName>
        <fullName evidence="1">2-hydroxychromene-2-carboxylate isomerase</fullName>
        <ecNumber evidence="1">5.99.1.4</ecNumber>
    </recommendedName>
</protein>
<keyword evidence="5" id="KW-1185">Reference proteome</keyword>
<evidence type="ECO:0000313" key="4">
    <source>
        <dbReference type="EMBL" id="MBD3845600.1"/>
    </source>
</evidence>
<dbReference type="Pfam" id="PF01323">
    <property type="entry name" value="DSBA"/>
    <property type="match status" value="1"/>
</dbReference>
<comment type="caution">
    <text evidence="4">The sequence shown here is derived from an EMBL/GenBank/DDBJ whole genome shotgun (WGS) entry which is preliminary data.</text>
</comment>
<dbReference type="GO" id="GO:0006749">
    <property type="term" value="P:glutathione metabolic process"/>
    <property type="evidence" value="ECO:0007669"/>
    <property type="project" value="TreeGrafter"/>
</dbReference>
<dbReference type="InterPro" id="IPR051924">
    <property type="entry name" value="GST_Kappa/NadH"/>
</dbReference>